<dbReference type="Proteomes" id="UP000317893">
    <property type="component" value="Unassembled WGS sequence"/>
</dbReference>
<gene>
    <name evidence="1" type="ORF">FB458_3330</name>
</gene>
<proteinExistence type="predicted"/>
<dbReference type="InterPro" id="IPR025444">
    <property type="entry name" value="Monooxy_af470"/>
</dbReference>
<organism evidence="1 2">
    <name type="scientific">Lapillicoccus jejuensis</name>
    <dbReference type="NCBI Taxonomy" id="402171"/>
    <lineage>
        <taxon>Bacteria</taxon>
        <taxon>Bacillati</taxon>
        <taxon>Actinomycetota</taxon>
        <taxon>Actinomycetes</taxon>
        <taxon>Micrococcales</taxon>
        <taxon>Intrasporangiaceae</taxon>
        <taxon>Lapillicoccus</taxon>
    </lineage>
</organism>
<evidence type="ECO:0000313" key="2">
    <source>
        <dbReference type="Proteomes" id="UP000317893"/>
    </source>
</evidence>
<keyword evidence="2" id="KW-1185">Reference proteome</keyword>
<dbReference type="EMBL" id="VFMN01000001">
    <property type="protein sequence ID" value="TQJ10211.1"/>
    <property type="molecule type" value="Genomic_DNA"/>
</dbReference>
<comment type="caution">
    <text evidence="1">The sequence shown here is derived from an EMBL/GenBank/DDBJ whole genome shotgun (WGS) entry which is preliminary data.</text>
</comment>
<dbReference type="RefSeq" id="WP_141849471.1">
    <property type="nucleotide sequence ID" value="NZ_BAAAPR010000022.1"/>
</dbReference>
<dbReference type="OrthoDB" id="7566033at2"/>
<dbReference type="Pfam" id="PF13826">
    <property type="entry name" value="Monooxy_af470-like"/>
    <property type="match status" value="1"/>
</dbReference>
<accession>A0A542E4F6</accession>
<reference evidence="1 2" key="1">
    <citation type="submission" date="2019-06" db="EMBL/GenBank/DDBJ databases">
        <title>Sequencing the genomes of 1000 actinobacteria strains.</title>
        <authorList>
            <person name="Klenk H.-P."/>
        </authorList>
    </citation>
    <scope>NUCLEOTIDE SEQUENCE [LARGE SCALE GENOMIC DNA]</scope>
    <source>
        <strain evidence="1 2">DSM 18607</strain>
    </source>
</reference>
<dbReference type="AlphaFoldDB" id="A0A542E4F6"/>
<protein>
    <submittedName>
        <fullName evidence="1">Uncharacterized protein DUF4188</fullName>
    </submittedName>
</protein>
<sequence>MANPAPRVTHAYEGDVVLFLVGLRIHQPWRLDVVARVGGAMGPMLAELARNADELGYLGGRTVLDTGGPTVMTWWRSAEDLHRYASAGDRRHRPAWSAFYGYAAKAPRAVTIWHETYAVPAGGHESAYVGPKPLGLASIAGMVPIARRGERARERMRLTGDRG</sequence>
<evidence type="ECO:0000313" key="1">
    <source>
        <dbReference type="EMBL" id="TQJ10211.1"/>
    </source>
</evidence>
<name>A0A542E4F6_9MICO</name>